<feature type="region of interest" description="Disordered" evidence="4">
    <location>
        <begin position="236"/>
        <end position="262"/>
    </location>
</feature>
<keyword evidence="2" id="KW-0238">DNA-binding</keyword>
<dbReference type="PRINTS" id="PR00034">
    <property type="entry name" value="HTHCRP"/>
</dbReference>
<organism evidence="7 8">
    <name type="scientific">Microvirga terricola</name>
    <dbReference type="NCBI Taxonomy" id="2719797"/>
    <lineage>
        <taxon>Bacteria</taxon>
        <taxon>Pseudomonadati</taxon>
        <taxon>Pseudomonadota</taxon>
        <taxon>Alphaproteobacteria</taxon>
        <taxon>Hyphomicrobiales</taxon>
        <taxon>Methylobacteriaceae</taxon>
        <taxon>Microvirga</taxon>
    </lineage>
</organism>
<dbReference type="PANTHER" id="PTHR24567:SF75">
    <property type="entry name" value="FUMARATE AND NITRATE REDUCTION REGULATORY PROTEIN"/>
    <property type="match status" value="1"/>
</dbReference>
<dbReference type="Proteomes" id="UP000707352">
    <property type="component" value="Unassembled WGS sequence"/>
</dbReference>
<evidence type="ECO:0000313" key="7">
    <source>
        <dbReference type="EMBL" id="NIX75044.1"/>
    </source>
</evidence>
<keyword evidence="3" id="KW-0804">Transcription</keyword>
<feature type="domain" description="Cyclic nucleotide-binding" evidence="5">
    <location>
        <begin position="34"/>
        <end position="83"/>
    </location>
</feature>
<gene>
    <name evidence="7" type="ORF">HB375_00260</name>
</gene>
<accession>A0ABX0V5H9</accession>
<dbReference type="InterPro" id="IPR018490">
    <property type="entry name" value="cNMP-bd_dom_sf"/>
</dbReference>
<dbReference type="Gene3D" id="1.10.10.10">
    <property type="entry name" value="Winged helix-like DNA-binding domain superfamily/Winged helix DNA-binding domain"/>
    <property type="match status" value="1"/>
</dbReference>
<dbReference type="InterPro" id="IPR012318">
    <property type="entry name" value="HTH_CRP"/>
</dbReference>
<dbReference type="EMBL" id="JAATJS010000001">
    <property type="protein sequence ID" value="NIX75044.1"/>
    <property type="molecule type" value="Genomic_DNA"/>
</dbReference>
<keyword evidence="1" id="KW-0805">Transcription regulation</keyword>
<dbReference type="PROSITE" id="PS50042">
    <property type="entry name" value="CNMP_BINDING_3"/>
    <property type="match status" value="1"/>
</dbReference>
<dbReference type="Gene3D" id="2.60.120.10">
    <property type="entry name" value="Jelly Rolls"/>
    <property type="match status" value="1"/>
</dbReference>
<dbReference type="CDD" id="cd00038">
    <property type="entry name" value="CAP_ED"/>
    <property type="match status" value="1"/>
</dbReference>
<dbReference type="InterPro" id="IPR014710">
    <property type="entry name" value="RmlC-like_jellyroll"/>
</dbReference>
<sequence length="262" mass="29040">MVYSASASVDHFPGASHQAKLTLEIVFGSRVLEFCHAGHSVFWEGDVASDAFMIGEGLLRLYRILPDGRRAITGFAFPGDVLGLAFHDRYLYTAEAVTDVRLRRFPRRRLHALATDCPYLHHDILRVIAGELEAAQEQMVLLGQKSAEERVASFLLMNARRVGKGQAVPISFDLPMTRLDMADYLGLTIETVCRAVTKLKQAGLVSMEGRHKVFLHNPAELSRFAGLDDFELAHPPWPKPALPPVETDPIETGEPGRGGFHQ</sequence>
<dbReference type="SMART" id="SM00100">
    <property type="entry name" value="cNMP"/>
    <property type="match status" value="1"/>
</dbReference>
<name>A0ABX0V5H9_9HYPH</name>
<dbReference type="PROSITE" id="PS51063">
    <property type="entry name" value="HTH_CRP_2"/>
    <property type="match status" value="1"/>
</dbReference>
<dbReference type="SUPFAM" id="SSF46785">
    <property type="entry name" value="Winged helix' DNA-binding domain"/>
    <property type="match status" value="1"/>
</dbReference>
<dbReference type="Pfam" id="PF00027">
    <property type="entry name" value="cNMP_binding"/>
    <property type="match status" value="1"/>
</dbReference>
<evidence type="ECO:0000256" key="1">
    <source>
        <dbReference type="ARBA" id="ARBA00023015"/>
    </source>
</evidence>
<protein>
    <submittedName>
        <fullName evidence="7">Helix-turn-helix domain-containing protein</fullName>
    </submittedName>
</protein>
<reference evidence="7 8" key="1">
    <citation type="submission" date="2020-03" db="EMBL/GenBank/DDBJ databases">
        <title>The genome sequence of Microvirga sp. c23x22.</title>
        <authorList>
            <person name="Zhang X."/>
        </authorList>
    </citation>
    <scope>NUCLEOTIDE SEQUENCE [LARGE SCALE GENOMIC DNA]</scope>
    <source>
        <strain evidence="8">c23x22</strain>
    </source>
</reference>
<evidence type="ECO:0000313" key="8">
    <source>
        <dbReference type="Proteomes" id="UP000707352"/>
    </source>
</evidence>
<dbReference type="InterPro" id="IPR050397">
    <property type="entry name" value="Env_Response_Regulators"/>
</dbReference>
<keyword evidence="8" id="KW-1185">Reference proteome</keyword>
<comment type="caution">
    <text evidence="7">The sequence shown here is derived from an EMBL/GenBank/DDBJ whole genome shotgun (WGS) entry which is preliminary data.</text>
</comment>
<dbReference type="Pfam" id="PF13545">
    <property type="entry name" value="HTH_Crp_2"/>
    <property type="match status" value="1"/>
</dbReference>
<evidence type="ECO:0000256" key="3">
    <source>
        <dbReference type="ARBA" id="ARBA00023163"/>
    </source>
</evidence>
<dbReference type="InterPro" id="IPR036390">
    <property type="entry name" value="WH_DNA-bd_sf"/>
</dbReference>
<dbReference type="InterPro" id="IPR036388">
    <property type="entry name" value="WH-like_DNA-bd_sf"/>
</dbReference>
<dbReference type="CDD" id="cd00092">
    <property type="entry name" value="HTH_CRP"/>
    <property type="match status" value="1"/>
</dbReference>
<dbReference type="PANTHER" id="PTHR24567">
    <property type="entry name" value="CRP FAMILY TRANSCRIPTIONAL REGULATORY PROTEIN"/>
    <property type="match status" value="1"/>
</dbReference>
<feature type="domain" description="HTH crp-type" evidence="6">
    <location>
        <begin position="145"/>
        <end position="219"/>
    </location>
</feature>
<dbReference type="SMART" id="SM00419">
    <property type="entry name" value="HTH_CRP"/>
    <property type="match status" value="1"/>
</dbReference>
<dbReference type="InterPro" id="IPR000595">
    <property type="entry name" value="cNMP-bd_dom"/>
</dbReference>
<proteinExistence type="predicted"/>
<evidence type="ECO:0000259" key="6">
    <source>
        <dbReference type="PROSITE" id="PS51063"/>
    </source>
</evidence>
<evidence type="ECO:0000256" key="4">
    <source>
        <dbReference type="SAM" id="MobiDB-lite"/>
    </source>
</evidence>
<evidence type="ECO:0000256" key="2">
    <source>
        <dbReference type="ARBA" id="ARBA00023125"/>
    </source>
</evidence>
<dbReference type="SUPFAM" id="SSF51206">
    <property type="entry name" value="cAMP-binding domain-like"/>
    <property type="match status" value="1"/>
</dbReference>
<dbReference type="RefSeq" id="WP_167670842.1">
    <property type="nucleotide sequence ID" value="NZ_JAATJS010000001.1"/>
</dbReference>
<evidence type="ECO:0000259" key="5">
    <source>
        <dbReference type="PROSITE" id="PS50042"/>
    </source>
</evidence>